<feature type="transmembrane region" description="Helical" evidence="1">
    <location>
        <begin position="6"/>
        <end position="23"/>
    </location>
</feature>
<protein>
    <submittedName>
        <fullName evidence="5">Uncharacterized protein</fullName>
    </submittedName>
</protein>
<keyword evidence="6" id="KW-1185">Reference proteome</keyword>
<dbReference type="EMBL" id="BTSX01000004">
    <property type="protein sequence ID" value="GMS93884.1"/>
    <property type="molecule type" value="Genomic_DNA"/>
</dbReference>
<keyword evidence="1" id="KW-0472">Membrane</keyword>
<feature type="non-terminal residue" evidence="5">
    <location>
        <position position="1"/>
    </location>
</feature>
<gene>
    <name evidence="2" type="ORF">PENTCL1PPCAC_16059</name>
    <name evidence="3" type="ORF">PENTCL1PPCAC_16060</name>
    <name evidence="4" type="ORF">PENTCL1PPCAC_30474</name>
    <name evidence="5" type="ORF">PENTCL1PPCAC_30475</name>
</gene>
<keyword evidence="1" id="KW-0812">Transmembrane</keyword>
<evidence type="ECO:0000313" key="2">
    <source>
        <dbReference type="EMBL" id="GMS93884.1"/>
    </source>
</evidence>
<organism evidence="5 6">
    <name type="scientific">Pristionchus entomophagus</name>
    <dbReference type="NCBI Taxonomy" id="358040"/>
    <lineage>
        <taxon>Eukaryota</taxon>
        <taxon>Metazoa</taxon>
        <taxon>Ecdysozoa</taxon>
        <taxon>Nematoda</taxon>
        <taxon>Chromadorea</taxon>
        <taxon>Rhabditida</taxon>
        <taxon>Rhabditina</taxon>
        <taxon>Diplogasteromorpha</taxon>
        <taxon>Diplogasteroidea</taxon>
        <taxon>Neodiplogasteridae</taxon>
        <taxon>Pristionchus</taxon>
    </lineage>
</organism>
<evidence type="ECO:0000313" key="5">
    <source>
        <dbReference type="EMBL" id="GMT08301.1"/>
    </source>
</evidence>
<evidence type="ECO:0000313" key="4">
    <source>
        <dbReference type="EMBL" id="GMT08300.1"/>
    </source>
</evidence>
<reference evidence="5" key="1">
    <citation type="submission" date="2023-10" db="EMBL/GenBank/DDBJ databases">
        <title>Genome assembly of Pristionchus species.</title>
        <authorList>
            <person name="Yoshida K."/>
            <person name="Sommer R.J."/>
        </authorList>
    </citation>
    <scope>NUCLEOTIDE SEQUENCE</scope>
    <source>
        <strain evidence="5">RS0144</strain>
    </source>
</reference>
<proteinExistence type="predicted"/>
<dbReference type="Proteomes" id="UP001432027">
    <property type="component" value="Unassembled WGS sequence"/>
</dbReference>
<evidence type="ECO:0000313" key="3">
    <source>
        <dbReference type="EMBL" id="GMS93885.1"/>
    </source>
</evidence>
<accession>A0AAV5UPE7</accession>
<dbReference type="EMBL" id="BTSX01000056">
    <property type="protein sequence ID" value="GMT08300.1"/>
    <property type="molecule type" value="Genomic_DNA"/>
</dbReference>
<evidence type="ECO:0000256" key="1">
    <source>
        <dbReference type="SAM" id="Phobius"/>
    </source>
</evidence>
<dbReference type="EMBL" id="BTSX01000056">
    <property type="protein sequence ID" value="GMT08301.1"/>
    <property type="molecule type" value="Genomic_DNA"/>
</dbReference>
<dbReference type="EMBL" id="BTSX01000004">
    <property type="protein sequence ID" value="GMS93885.1"/>
    <property type="molecule type" value="Genomic_DNA"/>
</dbReference>
<dbReference type="AlphaFoldDB" id="A0AAV5UPE7"/>
<sequence length="63" mass="7275">RMPWWCSLICYGILIVAALLIMLSRSIRWNDKVVSALSHYGNFPGDLSSQHNTFYDRATIMLQ</sequence>
<comment type="caution">
    <text evidence="5">The sequence shown here is derived from an EMBL/GenBank/DDBJ whole genome shotgun (WGS) entry which is preliminary data.</text>
</comment>
<name>A0AAV5UPE7_9BILA</name>
<evidence type="ECO:0000313" key="6">
    <source>
        <dbReference type="Proteomes" id="UP001432027"/>
    </source>
</evidence>
<keyword evidence="1" id="KW-1133">Transmembrane helix</keyword>